<name>A0A815BJ53_9BILA</name>
<dbReference type="OrthoDB" id="10042505at2759"/>
<reference evidence="2" key="1">
    <citation type="submission" date="2021-02" db="EMBL/GenBank/DDBJ databases">
        <authorList>
            <person name="Nowell W R."/>
        </authorList>
    </citation>
    <scope>NUCLEOTIDE SEQUENCE</scope>
</reference>
<comment type="caution">
    <text evidence="2">The sequence shown here is derived from an EMBL/GenBank/DDBJ whole genome shotgun (WGS) entry which is preliminary data.</text>
</comment>
<feature type="region of interest" description="Disordered" evidence="1">
    <location>
        <begin position="254"/>
        <end position="278"/>
    </location>
</feature>
<dbReference type="AlphaFoldDB" id="A0A815BJ53"/>
<evidence type="ECO:0000313" key="3">
    <source>
        <dbReference type="Proteomes" id="UP000663832"/>
    </source>
</evidence>
<feature type="compositionally biased region" description="Low complexity" evidence="1">
    <location>
        <begin position="254"/>
        <end position="270"/>
    </location>
</feature>
<keyword evidence="3" id="KW-1185">Reference proteome</keyword>
<dbReference type="Proteomes" id="UP000663832">
    <property type="component" value="Unassembled WGS sequence"/>
</dbReference>
<organism evidence="2 3">
    <name type="scientific">Adineta steineri</name>
    <dbReference type="NCBI Taxonomy" id="433720"/>
    <lineage>
        <taxon>Eukaryota</taxon>
        <taxon>Metazoa</taxon>
        <taxon>Spiralia</taxon>
        <taxon>Gnathifera</taxon>
        <taxon>Rotifera</taxon>
        <taxon>Eurotatoria</taxon>
        <taxon>Bdelloidea</taxon>
        <taxon>Adinetida</taxon>
        <taxon>Adinetidae</taxon>
        <taxon>Adineta</taxon>
    </lineage>
</organism>
<evidence type="ECO:0000256" key="1">
    <source>
        <dbReference type="SAM" id="MobiDB-lite"/>
    </source>
</evidence>
<sequence length="278" mass="31910">MYDDDDQEQAVGPAFAMALGGLFSCVAQQLRVDIEFNGEYRITHVHSKYQHEPKQLPAKNITFKLHDLNADEKRNLVFQLHVPKLNTSQNIEMTSQETTLQDEQTIGQVTVTYVEPNSRQTITTTPVSFQLIRTAQPTADQLQVNYELDIQRNRVETAREIKRAMDTNNYQQSLAILKAQVDKVKASVSSQSPFCQLLIRDLEYRYPSERAYRSSHHNTYMQHASERGTYAPTTSFSSAQYLNISQQQQVIQFQQHQQQQPSFPDVQQQQPAPSSQTN</sequence>
<dbReference type="EMBL" id="CAJNOM010000241">
    <property type="protein sequence ID" value="CAF1273371.1"/>
    <property type="molecule type" value="Genomic_DNA"/>
</dbReference>
<gene>
    <name evidence="2" type="ORF">QVE165_LOCUS29721</name>
</gene>
<accession>A0A815BJ53</accession>
<proteinExistence type="predicted"/>
<protein>
    <submittedName>
        <fullName evidence="2">Uncharacterized protein</fullName>
    </submittedName>
</protein>
<evidence type="ECO:0000313" key="2">
    <source>
        <dbReference type="EMBL" id="CAF1273371.1"/>
    </source>
</evidence>